<dbReference type="AlphaFoldDB" id="A0A381PEG8"/>
<accession>A0A381PEG8</accession>
<dbReference type="EMBL" id="UINC01000958">
    <property type="protein sequence ID" value="SUZ65386.1"/>
    <property type="molecule type" value="Genomic_DNA"/>
</dbReference>
<name>A0A381PEG8_9ZZZZ</name>
<protein>
    <submittedName>
        <fullName evidence="1">Uncharacterized protein</fullName>
    </submittedName>
</protein>
<gene>
    <name evidence="1" type="ORF">METZ01_LOCUS18240</name>
</gene>
<feature type="non-terminal residue" evidence="1">
    <location>
        <position position="1"/>
    </location>
</feature>
<sequence length="38" mass="4067">VVADMVEGIVVVNDLDREQADTVRASLWQAVDEPALAA</sequence>
<proteinExistence type="predicted"/>
<reference evidence="1" key="1">
    <citation type="submission" date="2018-05" db="EMBL/GenBank/DDBJ databases">
        <authorList>
            <person name="Lanie J.A."/>
            <person name="Ng W.-L."/>
            <person name="Kazmierczak K.M."/>
            <person name="Andrzejewski T.M."/>
            <person name="Davidsen T.M."/>
            <person name="Wayne K.J."/>
            <person name="Tettelin H."/>
            <person name="Glass J.I."/>
            <person name="Rusch D."/>
            <person name="Podicherti R."/>
            <person name="Tsui H.-C.T."/>
            <person name="Winkler M.E."/>
        </authorList>
    </citation>
    <scope>NUCLEOTIDE SEQUENCE</scope>
</reference>
<evidence type="ECO:0000313" key="1">
    <source>
        <dbReference type="EMBL" id="SUZ65386.1"/>
    </source>
</evidence>
<organism evidence="1">
    <name type="scientific">marine metagenome</name>
    <dbReference type="NCBI Taxonomy" id="408172"/>
    <lineage>
        <taxon>unclassified sequences</taxon>
        <taxon>metagenomes</taxon>
        <taxon>ecological metagenomes</taxon>
    </lineage>
</organism>